<dbReference type="Proteomes" id="UP000030063">
    <property type="component" value="Unassembled WGS sequence"/>
</dbReference>
<proteinExistence type="predicted"/>
<dbReference type="eggNOG" id="ENOG5032SE7">
    <property type="taxonomic scope" value="Bacteria"/>
</dbReference>
<protein>
    <submittedName>
        <fullName evidence="1">Uncharacterized protein</fullName>
    </submittedName>
</protein>
<sequence length="209" mass="24097">MALIGADALLGLYARFYEHDGSEFRRQAGTLAIARRLRKPFVAPFYEFDPVMQLMVTPHGGHDYALWLYHRYTSTKVCLAGKLHSLGLDKPNLLAFWDTLQRYMDVQQPLPDMPILEQSRHLDPVTAAHDATTNRPPCYWRDINAQAWTRKEGKQLREKLAVYLWQEHPCILQAKIEPSLSIEAYYRSQEAKGIQATPKGDDYDNIHRG</sequence>
<reference evidence="1 2" key="1">
    <citation type="journal article" date="2014" name="Genome Announc.">
        <title>Draft Genome Sequence of Petroleum Oil-Degrading Marine Bacterium Pseudomonas taeanensis Strain MS-3, Isolated from a Crude Oil-Contaminated Seashore.</title>
        <authorList>
            <person name="Lee S.Y."/>
            <person name="Kim S.H."/>
            <person name="Lee D.G."/>
            <person name="Shin S."/>
            <person name="Yun S.H."/>
            <person name="Choi C.W."/>
            <person name="Chung Y.H."/>
            <person name="Choi J.S."/>
            <person name="Kahng H.Y."/>
            <person name="Kim S.I."/>
        </authorList>
    </citation>
    <scope>NUCLEOTIDE SEQUENCE [LARGE SCALE GENOMIC DNA]</scope>
    <source>
        <strain evidence="1 2">MS-3</strain>
    </source>
</reference>
<keyword evidence="2" id="KW-1185">Reference proteome</keyword>
<organism evidence="1 2">
    <name type="scientific">Pseudomonas taeanensis MS-3</name>
    <dbReference type="NCBI Taxonomy" id="1395571"/>
    <lineage>
        <taxon>Bacteria</taxon>
        <taxon>Pseudomonadati</taxon>
        <taxon>Pseudomonadota</taxon>
        <taxon>Gammaproteobacteria</taxon>
        <taxon>Pseudomonadales</taxon>
        <taxon>Pseudomonadaceae</taxon>
        <taxon>Pseudomonas</taxon>
    </lineage>
</organism>
<dbReference type="RefSeq" id="WP_025164051.1">
    <property type="nucleotide sequence ID" value="NZ_AWSQ01000001.1"/>
</dbReference>
<evidence type="ECO:0000313" key="2">
    <source>
        <dbReference type="Proteomes" id="UP000030063"/>
    </source>
</evidence>
<dbReference type="AlphaFoldDB" id="A0A0A1YMR9"/>
<gene>
    <name evidence="1" type="ORF">TMS3_0104585</name>
</gene>
<evidence type="ECO:0000313" key="1">
    <source>
        <dbReference type="EMBL" id="KFX71215.1"/>
    </source>
</evidence>
<dbReference type="EMBL" id="AWSQ01000001">
    <property type="protein sequence ID" value="KFX71215.1"/>
    <property type="molecule type" value="Genomic_DNA"/>
</dbReference>
<accession>A0A0A1YMR9</accession>
<comment type="caution">
    <text evidence="1">The sequence shown here is derived from an EMBL/GenBank/DDBJ whole genome shotgun (WGS) entry which is preliminary data.</text>
</comment>
<name>A0A0A1YMR9_9PSED</name>
<dbReference type="OrthoDB" id="6160351at2"/>